<accession>A0AAD5R6C2</accession>
<keyword evidence="2" id="KW-1185">Reference proteome</keyword>
<sequence length="132" mass="15481">MEVLLVRARITRRLTGWQVTGDTGTLDLWHRKYVEIKCCLDEKGSAFFLFKDDSTEDYEVLVGGLERCTDLASATQSKKVDRISSTTKELLKKRVELKLVPYATHLERKFSQRSDMQRRRGLVLRPRLEYRE</sequence>
<reference evidence="1" key="1">
    <citation type="submission" date="2021-06" db="EMBL/GenBank/DDBJ databases">
        <title>Parelaphostrongylus tenuis whole genome reference sequence.</title>
        <authorList>
            <person name="Garwood T.J."/>
            <person name="Larsen P.A."/>
            <person name="Fountain-Jones N.M."/>
            <person name="Garbe J.R."/>
            <person name="Macchietto M.G."/>
            <person name="Kania S.A."/>
            <person name="Gerhold R.W."/>
            <person name="Richards J.E."/>
            <person name="Wolf T.M."/>
        </authorList>
    </citation>
    <scope>NUCLEOTIDE SEQUENCE</scope>
    <source>
        <strain evidence="1">MNPRO001-30</strain>
        <tissue evidence="1">Meninges</tissue>
    </source>
</reference>
<dbReference type="Proteomes" id="UP001196413">
    <property type="component" value="Unassembled WGS sequence"/>
</dbReference>
<gene>
    <name evidence="1" type="ORF">KIN20_032001</name>
</gene>
<evidence type="ECO:0000313" key="2">
    <source>
        <dbReference type="Proteomes" id="UP001196413"/>
    </source>
</evidence>
<comment type="caution">
    <text evidence="1">The sequence shown here is derived from an EMBL/GenBank/DDBJ whole genome shotgun (WGS) entry which is preliminary data.</text>
</comment>
<dbReference type="EMBL" id="JAHQIW010006764">
    <property type="protein sequence ID" value="KAJ1370307.1"/>
    <property type="molecule type" value="Genomic_DNA"/>
</dbReference>
<dbReference type="AlphaFoldDB" id="A0AAD5R6C2"/>
<protein>
    <submittedName>
        <fullName evidence="1">Uncharacterized protein</fullName>
    </submittedName>
</protein>
<evidence type="ECO:0000313" key="1">
    <source>
        <dbReference type="EMBL" id="KAJ1370307.1"/>
    </source>
</evidence>
<name>A0AAD5R6C2_PARTN</name>
<proteinExistence type="predicted"/>
<organism evidence="1 2">
    <name type="scientific">Parelaphostrongylus tenuis</name>
    <name type="common">Meningeal worm</name>
    <dbReference type="NCBI Taxonomy" id="148309"/>
    <lineage>
        <taxon>Eukaryota</taxon>
        <taxon>Metazoa</taxon>
        <taxon>Ecdysozoa</taxon>
        <taxon>Nematoda</taxon>
        <taxon>Chromadorea</taxon>
        <taxon>Rhabditida</taxon>
        <taxon>Rhabditina</taxon>
        <taxon>Rhabditomorpha</taxon>
        <taxon>Strongyloidea</taxon>
        <taxon>Metastrongylidae</taxon>
        <taxon>Parelaphostrongylus</taxon>
    </lineage>
</organism>